<proteinExistence type="inferred from homology"/>
<dbReference type="PRINTS" id="PR00094">
    <property type="entry name" value="ADENYLTKNASE"/>
</dbReference>
<comment type="catalytic activity">
    <reaction evidence="6 8">
        <text>AMP + ATP = 2 ADP</text>
        <dbReference type="Rhea" id="RHEA:12973"/>
        <dbReference type="ChEBI" id="CHEBI:30616"/>
        <dbReference type="ChEBI" id="CHEBI:456215"/>
        <dbReference type="ChEBI" id="CHEBI:456216"/>
        <dbReference type="EC" id="2.7.4.3"/>
    </reaction>
</comment>
<evidence type="ECO:0000256" key="4">
    <source>
        <dbReference type="ARBA" id="ARBA00022777"/>
    </source>
</evidence>
<dbReference type="GO" id="GO:0008270">
    <property type="term" value="F:zinc ion binding"/>
    <property type="evidence" value="ECO:0007669"/>
    <property type="project" value="UniProtKB-UniRule"/>
</dbReference>
<evidence type="ECO:0000256" key="5">
    <source>
        <dbReference type="ARBA" id="ARBA00022840"/>
    </source>
</evidence>
<dbReference type="InterPro" id="IPR033690">
    <property type="entry name" value="Adenylat_kinase_CS"/>
</dbReference>
<evidence type="ECO:0000256" key="7">
    <source>
        <dbReference type="RuleBase" id="RU003330"/>
    </source>
</evidence>
<sequence length="214" mass="23941">MNIVLLGLPGSGKGTQAARITQELNIPHISTGDLLRKAYKEQTALGLLAHTYMSKGELVPDEVTIGIAFERLKRADCNNGFLLDGFPRNLFQAEALKKQLASMSKKIDKAIYIWMDEQILLKRITGRRVCSNCDETYHVVNHPPKIDSQCDLCHAVLVQREDDQEVTVKERLRVNGELTGELASYYRGAGILHTIIGLKSINEVTKDILQALRK</sequence>
<dbReference type="InterPro" id="IPR027417">
    <property type="entry name" value="P-loop_NTPase"/>
</dbReference>
<keyword evidence="6" id="KW-0479">Metal-binding</keyword>
<comment type="similarity">
    <text evidence="6 7">Belongs to the adenylate kinase family.</text>
</comment>
<gene>
    <name evidence="6" type="primary">adk</name>
    <name evidence="10" type="ORF">GZH47_04250</name>
</gene>
<keyword evidence="6" id="KW-0862">Zinc</keyword>
<keyword evidence="1 6" id="KW-0808">Transferase</keyword>
<feature type="region of interest" description="LID" evidence="6">
    <location>
        <begin position="126"/>
        <end position="163"/>
    </location>
</feature>
<feature type="binding site" evidence="6">
    <location>
        <begin position="136"/>
        <end position="137"/>
    </location>
    <ligand>
        <name>ATP</name>
        <dbReference type="ChEBI" id="CHEBI:30616"/>
    </ligand>
</feature>
<feature type="binding site" evidence="6">
    <location>
        <position position="36"/>
    </location>
    <ligand>
        <name>AMP</name>
        <dbReference type="ChEBI" id="CHEBI:456215"/>
    </ligand>
</feature>
<evidence type="ECO:0000256" key="8">
    <source>
        <dbReference type="RuleBase" id="RU003331"/>
    </source>
</evidence>
<dbReference type="GO" id="GO:0004017">
    <property type="term" value="F:AMP kinase activity"/>
    <property type="evidence" value="ECO:0007669"/>
    <property type="project" value="UniProtKB-UniRule"/>
</dbReference>
<dbReference type="GO" id="GO:0044209">
    <property type="term" value="P:AMP salvage"/>
    <property type="evidence" value="ECO:0007669"/>
    <property type="project" value="UniProtKB-UniRule"/>
</dbReference>
<dbReference type="InterPro" id="IPR007862">
    <property type="entry name" value="Adenylate_kinase_lid-dom"/>
</dbReference>
<feature type="binding site" evidence="6">
    <location>
        <begin position="57"/>
        <end position="59"/>
    </location>
    <ligand>
        <name>AMP</name>
        <dbReference type="ChEBI" id="CHEBI:456215"/>
    </ligand>
</feature>
<feature type="binding site" evidence="6">
    <location>
        <position position="153"/>
    </location>
    <ligand>
        <name>Zn(2+)</name>
        <dbReference type="ChEBI" id="CHEBI:29105"/>
        <note>structural</note>
    </ligand>
</feature>
<evidence type="ECO:0000313" key="10">
    <source>
        <dbReference type="EMBL" id="QHW30128.1"/>
    </source>
</evidence>
<dbReference type="HAMAP" id="MF_00235">
    <property type="entry name" value="Adenylate_kinase_Adk"/>
    <property type="match status" value="1"/>
</dbReference>
<dbReference type="RefSeq" id="WP_162638834.1">
    <property type="nucleotide sequence ID" value="NZ_CP048286.1"/>
</dbReference>
<keyword evidence="2 6" id="KW-0545">Nucleotide biosynthesis</keyword>
<comment type="domain">
    <text evidence="6">Consists of three domains, a large central CORE domain and two small peripheral domains, NMPbind and LID, which undergo movements during catalysis. The LID domain closes over the site of phosphoryl transfer upon ATP binding. Assembling and dissambling the active center during each catalytic cycle provides an effective means to prevent ATP hydrolysis. Some bacteria have evolved a zinc-coordinating structure that stabilizes the LID domain.</text>
</comment>
<feature type="binding site" evidence="6">
    <location>
        <position position="160"/>
    </location>
    <ligand>
        <name>AMP</name>
        <dbReference type="ChEBI" id="CHEBI:456215"/>
    </ligand>
</feature>
<organism evidence="10 11">
    <name type="scientific">Paenibacillus rhizovicinus</name>
    <dbReference type="NCBI Taxonomy" id="2704463"/>
    <lineage>
        <taxon>Bacteria</taxon>
        <taxon>Bacillati</taxon>
        <taxon>Bacillota</taxon>
        <taxon>Bacilli</taxon>
        <taxon>Bacillales</taxon>
        <taxon>Paenibacillaceae</taxon>
        <taxon>Paenibacillus</taxon>
    </lineage>
</organism>
<evidence type="ECO:0000259" key="9">
    <source>
        <dbReference type="Pfam" id="PF05191"/>
    </source>
</evidence>
<dbReference type="PROSITE" id="PS00113">
    <property type="entry name" value="ADENYLATE_KINASE"/>
    <property type="match status" value="1"/>
</dbReference>
<dbReference type="PANTHER" id="PTHR23359">
    <property type="entry name" value="NUCLEOTIDE KINASE"/>
    <property type="match status" value="1"/>
</dbReference>
<feature type="binding site" evidence="6">
    <location>
        <position position="133"/>
    </location>
    <ligand>
        <name>Zn(2+)</name>
        <dbReference type="ChEBI" id="CHEBI:29105"/>
        <note>structural</note>
    </ligand>
</feature>
<comment type="pathway">
    <text evidence="6">Purine metabolism; AMP biosynthesis via salvage pathway; AMP from ADP: step 1/1.</text>
</comment>
<feature type="binding site" evidence="6">
    <location>
        <position position="171"/>
    </location>
    <ligand>
        <name>AMP</name>
        <dbReference type="ChEBI" id="CHEBI:456215"/>
    </ligand>
</feature>
<evidence type="ECO:0000256" key="2">
    <source>
        <dbReference type="ARBA" id="ARBA00022727"/>
    </source>
</evidence>
<dbReference type="InterPro" id="IPR000850">
    <property type="entry name" value="Adenylat/UMP-CMP_kin"/>
</dbReference>
<dbReference type="CDD" id="cd01428">
    <property type="entry name" value="ADK"/>
    <property type="match status" value="1"/>
</dbReference>
<dbReference type="NCBIfam" id="TIGR01351">
    <property type="entry name" value="adk"/>
    <property type="match status" value="1"/>
</dbReference>
<feature type="binding site" evidence="6">
    <location>
        <position position="199"/>
    </location>
    <ligand>
        <name>ATP</name>
        <dbReference type="ChEBI" id="CHEBI:30616"/>
    </ligand>
</feature>
<comment type="subcellular location">
    <subcellularLocation>
        <location evidence="6 8">Cytoplasm</location>
    </subcellularLocation>
</comment>
<evidence type="ECO:0000256" key="3">
    <source>
        <dbReference type="ARBA" id="ARBA00022741"/>
    </source>
</evidence>
<dbReference type="EC" id="2.7.4.3" evidence="6 8"/>
<dbReference type="InterPro" id="IPR006259">
    <property type="entry name" value="Adenyl_kin_sub"/>
</dbReference>
<dbReference type="NCBIfam" id="NF001380">
    <property type="entry name" value="PRK00279.1-2"/>
    <property type="match status" value="1"/>
</dbReference>
<dbReference type="GO" id="GO:0005524">
    <property type="term" value="F:ATP binding"/>
    <property type="evidence" value="ECO:0007669"/>
    <property type="project" value="UniProtKB-UniRule"/>
</dbReference>
<dbReference type="KEGG" id="prz:GZH47_04250"/>
<feature type="domain" description="Adenylate kinase active site lid" evidence="9">
    <location>
        <begin position="127"/>
        <end position="162"/>
    </location>
</feature>
<feature type="binding site" evidence="6">
    <location>
        <position position="92"/>
    </location>
    <ligand>
        <name>AMP</name>
        <dbReference type="ChEBI" id="CHEBI:456215"/>
    </ligand>
</feature>
<dbReference type="Pfam" id="PF00406">
    <property type="entry name" value="ADK"/>
    <property type="match status" value="1"/>
</dbReference>
<keyword evidence="5 6" id="KW-0067">ATP-binding</keyword>
<keyword evidence="11" id="KW-1185">Reference proteome</keyword>
<comment type="subunit">
    <text evidence="6 8">Monomer.</text>
</comment>
<evidence type="ECO:0000256" key="1">
    <source>
        <dbReference type="ARBA" id="ARBA00022679"/>
    </source>
</evidence>
<feature type="binding site" evidence="6">
    <location>
        <position position="150"/>
    </location>
    <ligand>
        <name>Zn(2+)</name>
        <dbReference type="ChEBI" id="CHEBI:29105"/>
        <note>structural</note>
    </ligand>
</feature>
<keyword evidence="4 6" id="KW-0418">Kinase</keyword>
<feature type="binding site" evidence="6">
    <location>
        <begin position="85"/>
        <end position="88"/>
    </location>
    <ligand>
        <name>AMP</name>
        <dbReference type="ChEBI" id="CHEBI:456215"/>
    </ligand>
</feature>
<keyword evidence="3 6" id="KW-0547">Nucleotide-binding</keyword>
<dbReference type="GO" id="GO:0005737">
    <property type="term" value="C:cytoplasm"/>
    <property type="evidence" value="ECO:0007669"/>
    <property type="project" value="UniProtKB-SubCell"/>
</dbReference>
<feature type="binding site" evidence="6">
    <location>
        <begin position="10"/>
        <end position="15"/>
    </location>
    <ligand>
        <name>ATP</name>
        <dbReference type="ChEBI" id="CHEBI:30616"/>
    </ligand>
</feature>
<keyword evidence="6" id="KW-0963">Cytoplasm</keyword>
<dbReference type="NCBIfam" id="NF001381">
    <property type="entry name" value="PRK00279.1-3"/>
    <property type="match status" value="1"/>
</dbReference>
<reference evidence="10 11" key="1">
    <citation type="submission" date="2020-02" db="EMBL/GenBank/DDBJ databases">
        <title>Paenibacillus sp. nov., isolated from rhizosphere soil of tomato.</title>
        <authorList>
            <person name="Weon H.-Y."/>
            <person name="Lee S.A."/>
        </authorList>
    </citation>
    <scope>NUCLEOTIDE SEQUENCE [LARGE SCALE GENOMIC DNA]</scope>
    <source>
        <strain evidence="10 11">14171R-81</strain>
    </source>
</reference>
<dbReference type="UniPathway" id="UPA00588">
    <property type="reaction ID" value="UER00649"/>
</dbReference>
<dbReference type="FunFam" id="3.40.50.300:FF:000106">
    <property type="entry name" value="Adenylate kinase mitochondrial"/>
    <property type="match status" value="1"/>
</dbReference>
<dbReference type="Pfam" id="PF05191">
    <property type="entry name" value="ADK_lid"/>
    <property type="match status" value="1"/>
</dbReference>
<feature type="binding site" evidence="6">
    <location>
        <position position="130"/>
    </location>
    <ligand>
        <name>Zn(2+)</name>
        <dbReference type="ChEBI" id="CHEBI:29105"/>
        <note>structural</note>
    </ligand>
</feature>
<evidence type="ECO:0000256" key="6">
    <source>
        <dbReference type="HAMAP-Rule" id="MF_00235"/>
    </source>
</evidence>
<feature type="binding site" evidence="6">
    <location>
        <position position="127"/>
    </location>
    <ligand>
        <name>ATP</name>
        <dbReference type="ChEBI" id="CHEBI:30616"/>
    </ligand>
</feature>
<protein>
    <recommendedName>
        <fullName evidence="6 8">Adenylate kinase</fullName>
        <shortName evidence="6">AK</shortName>
        <ecNumber evidence="6 8">2.7.4.3</ecNumber>
    </recommendedName>
    <alternativeName>
        <fullName evidence="6">ATP-AMP transphosphorylase</fullName>
    </alternativeName>
    <alternativeName>
        <fullName evidence="6">ATP:AMP phosphotransferase</fullName>
    </alternativeName>
    <alternativeName>
        <fullName evidence="6">Adenylate monophosphate kinase</fullName>
    </alternativeName>
</protein>
<dbReference type="SUPFAM" id="SSF52540">
    <property type="entry name" value="P-loop containing nucleoside triphosphate hydrolases"/>
    <property type="match status" value="1"/>
</dbReference>
<dbReference type="Gene3D" id="3.40.50.300">
    <property type="entry name" value="P-loop containing nucleotide triphosphate hydrolases"/>
    <property type="match status" value="1"/>
</dbReference>
<dbReference type="EMBL" id="CP048286">
    <property type="protein sequence ID" value="QHW30128.1"/>
    <property type="molecule type" value="Genomic_DNA"/>
</dbReference>
<dbReference type="AlphaFoldDB" id="A0A6C0NVF7"/>
<comment type="function">
    <text evidence="6">Catalyzes the reversible transfer of the terminal phosphate group between ATP and AMP. Plays an important role in cellular energy homeostasis and in adenine nucleotide metabolism.</text>
</comment>
<name>A0A6C0NVF7_9BACL</name>
<feature type="binding site" evidence="6">
    <location>
        <position position="31"/>
    </location>
    <ligand>
        <name>AMP</name>
        <dbReference type="ChEBI" id="CHEBI:456215"/>
    </ligand>
</feature>
<feature type="region of interest" description="NMP" evidence="6">
    <location>
        <begin position="30"/>
        <end position="59"/>
    </location>
</feature>
<accession>A0A6C0NVF7</accession>
<evidence type="ECO:0000313" key="11">
    <source>
        <dbReference type="Proteomes" id="UP000479114"/>
    </source>
</evidence>
<dbReference type="Proteomes" id="UP000479114">
    <property type="component" value="Chromosome"/>
</dbReference>